<feature type="active site" description="Nucleophile; cysteine thiosulfonate intermediate" evidence="4">
    <location>
        <position position="244"/>
    </location>
</feature>
<dbReference type="RefSeq" id="WP_188481033.1">
    <property type="nucleotide sequence ID" value="NZ_BMFC01000002.1"/>
</dbReference>
<comment type="function">
    <text evidence="4">Catalyzes the formation of sulfite from adenosine 5'-phosphosulfate (APS) using thioredoxin as an electron donor.</text>
</comment>
<dbReference type="SUPFAM" id="SSF52402">
    <property type="entry name" value="Adenine nucleotide alpha hydrolases-like"/>
    <property type="match status" value="1"/>
</dbReference>
<evidence type="ECO:0000256" key="4">
    <source>
        <dbReference type="HAMAP-Rule" id="MF_00063"/>
    </source>
</evidence>
<name>A0ABQ1KGX2_9RHOB</name>
<reference evidence="8" key="1">
    <citation type="journal article" date="2019" name="Int. J. Syst. Evol. Microbiol.">
        <title>The Global Catalogue of Microorganisms (GCM) 10K type strain sequencing project: providing services to taxonomists for standard genome sequencing and annotation.</title>
        <authorList>
            <consortium name="The Broad Institute Genomics Platform"/>
            <consortium name="The Broad Institute Genome Sequencing Center for Infectious Disease"/>
            <person name="Wu L."/>
            <person name="Ma J."/>
        </authorList>
    </citation>
    <scope>NUCLEOTIDE SEQUENCE [LARGE SCALE GENOMIC DNA]</scope>
    <source>
        <strain evidence="8">CGMCC 1.12478</strain>
    </source>
</reference>
<comment type="catalytic activity">
    <reaction evidence="4">
        <text>[thioredoxin]-disulfide + sulfite + AMP + 2 H(+) = adenosine 5'-phosphosulfate + [thioredoxin]-dithiol</text>
        <dbReference type="Rhea" id="RHEA:21976"/>
        <dbReference type="Rhea" id="RHEA-COMP:10698"/>
        <dbReference type="Rhea" id="RHEA-COMP:10700"/>
        <dbReference type="ChEBI" id="CHEBI:15378"/>
        <dbReference type="ChEBI" id="CHEBI:17359"/>
        <dbReference type="ChEBI" id="CHEBI:29950"/>
        <dbReference type="ChEBI" id="CHEBI:50058"/>
        <dbReference type="ChEBI" id="CHEBI:58243"/>
        <dbReference type="ChEBI" id="CHEBI:456215"/>
        <dbReference type="EC" id="1.8.4.10"/>
    </reaction>
</comment>
<accession>A0ABQ1KGX2</accession>
<keyword evidence="2 4" id="KW-0560">Oxidoreductase</keyword>
<keyword evidence="4" id="KW-0479">Metal-binding</keyword>
<sequence length="258" mass="28696">MLHLSHQNSEDSAPALDERMAARDHVGELNTRYRHFGTSSLLEAVLTRGIFDRVAMVSSFGADSAVLLHLIAQIDRTLPVLFIDTRLLFEETLSYQQDLAEHLGLTNVQVIRATDRTVEAVDPYGALRFSDPDACCTLRKTQPLDDALHGYDGWITGRKRHQADTRKTLGYFDLDQGSTRIKINPLIDWKPARLKAHLDTHDLPRHPLVARGYPSIGCAPCTTRVTQGEDPRAGRWRGLGKTECGLHTPTPTPTGDAI</sequence>
<comment type="similarity">
    <text evidence="1 4">Belongs to the PAPS reductase family. CysH subfamily.</text>
</comment>
<evidence type="ECO:0000313" key="8">
    <source>
        <dbReference type="Proteomes" id="UP000645462"/>
    </source>
</evidence>
<evidence type="ECO:0000256" key="3">
    <source>
        <dbReference type="ARBA" id="ARBA00024327"/>
    </source>
</evidence>
<dbReference type="PANTHER" id="PTHR46509">
    <property type="entry name" value="PHOSPHOADENOSINE PHOSPHOSULFATE REDUCTASE"/>
    <property type="match status" value="1"/>
</dbReference>
<keyword evidence="4" id="KW-0411">Iron-sulfur</keyword>
<keyword evidence="8" id="KW-1185">Reference proteome</keyword>
<keyword evidence="4" id="KW-0408">Iron</keyword>
<dbReference type="InterPro" id="IPR004511">
    <property type="entry name" value="PAPS/APS_Rdtase"/>
</dbReference>
<organism evidence="7 8">
    <name type="scientific">Marivita lacus</name>
    <dbReference type="NCBI Taxonomy" id="1323742"/>
    <lineage>
        <taxon>Bacteria</taxon>
        <taxon>Pseudomonadati</taxon>
        <taxon>Pseudomonadota</taxon>
        <taxon>Alphaproteobacteria</taxon>
        <taxon>Rhodobacterales</taxon>
        <taxon>Roseobacteraceae</taxon>
        <taxon>Marivita</taxon>
    </lineage>
</organism>
<feature type="binding site" evidence="4">
    <location>
        <position position="135"/>
    </location>
    <ligand>
        <name>[4Fe-4S] cluster</name>
        <dbReference type="ChEBI" id="CHEBI:49883"/>
    </ligand>
</feature>
<dbReference type="InterPro" id="IPR002500">
    <property type="entry name" value="PAPS_reduct_dom"/>
</dbReference>
<proteinExistence type="inferred from homology"/>
<dbReference type="EMBL" id="BMFC01000002">
    <property type="protein sequence ID" value="GGB96656.1"/>
    <property type="molecule type" value="Genomic_DNA"/>
</dbReference>
<comment type="subcellular location">
    <subcellularLocation>
        <location evidence="4">Cytoplasm</location>
    </subcellularLocation>
</comment>
<evidence type="ECO:0000256" key="2">
    <source>
        <dbReference type="ARBA" id="ARBA00023002"/>
    </source>
</evidence>
<dbReference type="Gene3D" id="3.40.50.620">
    <property type="entry name" value="HUPs"/>
    <property type="match status" value="1"/>
</dbReference>
<evidence type="ECO:0000256" key="5">
    <source>
        <dbReference type="SAM" id="MobiDB-lite"/>
    </source>
</evidence>
<dbReference type="NCBIfam" id="NF002537">
    <property type="entry name" value="PRK02090.1"/>
    <property type="match status" value="1"/>
</dbReference>
<dbReference type="Proteomes" id="UP000645462">
    <property type="component" value="Unassembled WGS sequence"/>
</dbReference>
<dbReference type="PIRSF" id="PIRSF000857">
    <property type="entry name" value="PAPS_reductase"/>
    <property type="match status" value="1"/>
</dbReference>
<evidence type="ECO:0000256" key="1">
    <source>
        <dbReference type="ARBA" id="ARBA00009732"/>
    </source>
</evidence>
<evidence type="ECO:0000259" key="6">
    <source>
        <dbReference type="Pfam" id="PF01507"/>
    </source>
</evidence>
<dbReference type="Pfam" id="PF01507">
    <property type="entry name" value="PAPS_reduct"/>
    <property type="match status" value="1"/>
</dbReference>
<dbReference type="NCBIfam" id="TIGR00434">
    <property type="entry name" value="cysH"/>
    <property type="match status" value="1"/>
</dbReference>
<feature type="region of interest" description="Disordered" evidence="5">
    <location>
        <begin position="227"/>
        <end position="258"/>
    </location>
</feature>
<comment type="cofactor">
    <cofactor evidence="4">
        <name>[4Fe-4S] cluster</name>
        <dbReference type="ChEBI" id="CHEBI:49883"/>
    </cofactor>
    <text evidence="4">Binds 1 [4Fe-4S] cluster per subunit.</text>
</comment>
<feature type="binding site" evidence="4">
    <location>
        <position position="221"/>
    </location>
    <ligand>
        <name>[4Fe-4S] cluster</name>
        <dbReference type="ChEBI" id="CHEBI:49883"/>
    </ligand>
</feature>
<feature type="domain" description="Phosphoadenosine phosphosulphate reductase" evidence="6">
    <location>
        <begin position="54"/>
        <end position="223"/>
    </location>
</feature>
<protein>
    <recommendedName>
        <fullName evidence="4">Adenosine 5'-phosphosulfate reductase</fullName>
        <shortName evidence="4">APS reductase</shortName>
        <ecNumber evidence="4">1.8.4.10</ecNumber>
    </recommendedName>
    <alternativeName>
        <fullName evidence="4">5'-adenylylsulfate reductase</fullName>
    </alternativeName>
    <alternativeName>
        <fullName evidence="4">Thioredoxin-dependent 5'-adenylylsulfate reductase</fullName>
    </alternativeName>
</protein>
<dbReference type="HAMAP" id="MF_00063">
    <property type="entry name" value="CysH"/>
    <property type="match status" value="1"/>
</dbReference>
<feature type="binding site" evidence="4">
    <location>
        <position position="136"/>
    </location>
    <ligand>
        <name>[4Fe-4S] cluster</name>
        <dbReference type="ChEBI" id="CHEBI:49883"/>
    </ligand>
</feature>
<dbReference type="EC" id="1.8.4.10" evidence="4"/>
<evidence type="ECO:0000313" key="7">
    <source>
        <dbReference type="EMBL" id="GGB96656.1"/>
    </source>
</evidence>
<gene>
    <name evidence="4 7" type="primary">cysH</name>
    <name evidence="7" type="ORF">GCM10011363_11630</name>
</gene>
<feature type="binding site" evidence="4">
    <location>
        <position position="218"/>
    </location>
    <ligand>
        <name>[4Fe-4S] cluster</name>
        <dbReference type="ChEBI" id="CHEBI:49883"/>
    </ligand>
</feature>
<dbReference type="PANTHER" id="PTHR46509:SF1">
    <property type="entry name" value="PHOSPHOADENOSINE PHOSPHOSULFATE REDUCTASE"/>
    <property type="match status" value="1"/>
</dbReference>
<comment type="pathway">
    <text evidence="3 4">Sulfur metabolism; hydrogen sulfide biosynthesis; sulfite from sulfate.</text>
</comment>
<dbReference type="InterPro" id="IPR014729">
    <property type="entry name" value="Rossmann-like_a/b/a_fold"/>
</dbReference>
<comment type="caution">
    <text evidence="7">The sequence shown here is derived from an EMBL/GenBank/DDBJ whole genome shotgun (WGS) entry which is preliminary data.</text>
</comment>
<keyword evidence="4" id="KW-0963">Cytoplasm</keyword>